<dbReference type="InterPro" id="IPR019219">
    <property type="entry name" value="DUF2130"/>
</dbReference>
<reference evidence="2" key="1">
    <citation type="journal article" date="2015" name="Nature">
        <title>Complex archaea that bridge the gap between prokaryotes and eukaryotes.</title>
        <authorList>
            <person name="Spang A."/>
            <person name="Saw J.H."/>
            <person name="Jorgensen S.L."/>
            <person name="Zaremba-Niedzwiedzka K."/>
            <person name="Martijn J."/>
            <person name="Lind A.E."/>
            <person name="van Eijk R."/>
            <person name="Schleper C."/>
            <person name="Guy L."/>
            <person name="Ettema T.J."/>
        </authorList>
    </citation>
    <scope>NUCLEOTIDE SEQUENCE</scope>
</reference>
<comment type="caution">
    <text evidence="2">The sequence shown here is derived from an EMBL/GenBank/DDBJ whole genome shotgun (WGS) entry which is preliminary data.</text>
</comment>
<proteinExistence type="predicted"/>
<gene>
    <name evidence="2" type="ORF">LCGC14_1743880</name>
</gene>
<dbReference type="AlphaFoldDB" id="A0A0F9HTI4"/>
<dbReference type="Pfam" id="PF09903">
    <property type="entry name" value="DUF2130"/>
    <property type="match status" value="1"/>
</dbReference>
<protein>
    <recommendedName>
        <fullName evidence="3">DUF2130 domain-containing protein</fullName>
    </recommendedName>
</protein>
<evidence type="ECO:0008006" key="3">
    <source>
        <dbReference type="Google" id="ProtNLM"/>
    </source>
</evidence>
<organism evidence="2">
    <name type="scientific">marine sediment metagenome</name>
    <dbReference type="NCBI Taxonomy" id="412755"/>
    <lineage>
        <taxon>unclassified sequences</taxon>
        <taxon>metagenomes</taxon>
        <taxon>ecological metagenomes</taxon>
    </lineage>
</organism>
<evidence type="ECO:0000256" key="1">
    <source>
        <dbReference type="SAM" id="Coils"/>
    </source>
</evidence>
<feature type="non-terminal residue" evidence="2">
    <location>
        <position position="1"/>
    </location>
</feature>
<feature type="coiled-coil region" evidence="1">
    <location>
        <begin position="57"/>
        <end position="133"/>
    </location>
</feature>
<keyword evidence="1" id="KW-0175">Coiled coil</keyword>
<evidence type="ECO:0000313" key="2">
    <source>
        <dbReference type="EMBL" id="KKM06447.1"/>
    </source>
</evidence>
<dbReference type="EMBL" id="LAZR01015991">
    <property type="protein sequence ID" value="KKM06447.1"/>
    <property type="molecule type" value="Genomic_DNA"/>
</dbReference>
<accession>A0A0F9HTI4</accession>
<name>A0A0F9HTI4_9ZZZZ</name>
<sequence length="341" mass="39063">DETKKIRYYWFESVIPMWKRGVLLGLGATLICLIVFDKRGREVDPCECGDPECMHSLVEKEEKLELELSRKIDAERQKIIEKASKGFEEKHQLKDAEKDKQLNDMKKQIDELKRKAEQGSQQMQGEVLELELEKSLKEEFPFDDIEPVAKGVRGGDIIQTVKTQSGRTCGKILWETKRTKTWSDSWIQKLKDDQREVKADLAILASESLPKGFHHFRQISGVWVTDILSAVSLALALRVVLIQVARERAVQVGKKEKMEIAYNYLTGPEFKNRVEAIVESFIAMKEDLEAEKRATQKIWAKREKQIERVISNTAGLHGDLQEIAGDSLPTIKMLELPTDDV</sequence>